<dbReference type="PhylomeDB" id="A0A0W0C7M8"/>
<dbReference type="GO" id="GO:0070042">
    <property type="term" value="F:rRNA (uridine-N3-)-methyltransferase activity"/>
    <property type="evidence" value="ECO:0007669"/>
    <property type="project" value="EnsemblFungi"/>
</dbReference>
<dbReference type="VEuPathDB" id="FungiDB:B1J91_G02629g"/>
<dbReference type="OrthoDB" id="273345at2759"/>
<dbReference type="Pfam" id="PF10354">
    <property type="entry name" value="BMT5-like"/>
    <property type="match status" value="1"/>
</dbReference>
<dbReference type="InterPro" id="IPR019446">
    <property type="entry name" value="BMT5-like"/>
</dbReference>
<name>A0A0W0C7M8_CANGB</name>
<dbReference type="PANTHER" id="PTHR11538:SF26">
    <property type="entry name" value="FERREDOXIN-FOLD ANTICODON-BINDING DOMAIN-CONTAINING PROTEIN 1"/>
    <property type="match status" value="1"/>
</dbReference>
<dbReference type="Proteomes" id="UP000054886">
    <property type="component" value="Unassembled WGS sequence"/>
</dbReference>
<reference evidence="3 4" key="1">
    <citation type="submission" date="2015-10" db="EMBL/GenBank/DDBJ databases">
        <title>Draft genomes sequences of Candida glabrata isolates 1A, 1B, 2A, 2B, 3A and 3B.</title>
        <authorList>
            <person name="Haavelsrud O.E."/>
            <person name="Gaustad P."/>
        </authorList>
    </citation>
    <scope>NUCLEOTIDE SEQUENCE [LARGE SCALE GENOMIC DNA]</scope>
    <source>
        <strain evidence="3">910700640</strain>
    </source>
</reference>
<sequence length="323" mass="37623">MARRLKGKGGAKGLKAALLNHKANVQQNKVLKKKTENKIKQKTQLNKNQKKQQQNSVEKSFIPFEKNETLMLVGEGDFSFARSIIEESYILPENLIVTSYDNSYNELKLKYPHSFEENFKFLVDNNVKILYQVDATKLIKSLKLSKHTPWSKLMGPSWKFKYLQNIMFNFPHTGKGVKDQDRNIRDHQELLFGFFDSAKQLYSLVNSNKKNLEVGQTMGYNLSNNHDAKSNITEEGYGRIILSLFTGEPYDSWSIKILAKNNGLQLERSNKFQWENFPQYSHKRTNSEQDTTKPAKERDARIYIFKKYEKTKPKKVSEDSDEE</sequence>
<dbReference type="GO" id="GO:0005737">
    <property type="term" value="C:cytoplasm"/>
    <property type="evidence" value="ECO:0007669"/>
    <property type="project" value="TreeGrafter"/>
</dbReference>
<feature type="domain" description="25S rRNA (uridine-N(3))-methyltransferase BMT5-like" evidence="2">
    <location>
        <begin position="71"/>
        <end position="284"/>
    </location>
</feature>
<proteinExistence type="predicted"/>
<dbReference type="GO" id="GO:0070475">
    <property type="term" value="P:rRNA base methylation"/>
    <property type="evidence" value="ECO:0007669"/>
    <property type="project" value="EnsemblFungi"/>
</dbReference>
<dbReference type="VEuPathDB" id="FungiDB:CAGL0G02629g"/>
<keyword evidence="3" id="KW-0489">Methyltransferase</keyword>
<dbReference type="VEuPathDB" id="FungiDB:GVI51_G02497"/>
<dbReference type="VEuPathDB" id="FungiDB:GWK60_G02497"/>
<organism evidence="3 4">
    <name type="scientific">Candida glabrata</name>
    <name type="common">Yeast</name>
    <name type="synonym">Torulopsis glabrata</name>
    <dbReference type="NCBI Taxonomy" id="5478"/>
    <lineage>
        <taxon>Eukaryota</taxon>
        <taxon>Fungi</taxon>
        <taxon>Dikarya</taxon>
        <taxon>Ascomycota</taxon>
        <taxon>Saccharomycotina</taxon>
        <taxon>Saccharomycetes</taxon>
        <taxon>Saccharomycetales</taxon>
        <taxon>Saccharomycetaceae</taxon>
        <taxon>Nakaseomyces</taxon>
    </lineage>
</organism>
<evidence type="ECO:0000313" key="3">
    <source>
        <dbReference type="EMBL" id="KTB07601.1"/>
    </source>
</evidence>
<dbReference type="AlphaFoldDB" id="A0A0W0C7M8"/>
<keyword evidence="3" id="KW-0808">Transferase</keyword>
<feature type="compositionally biased region" description="Basic and acidic residues" evidence="1">
    <location>
        <begin position="285"/>
        <end position="300"/>
    </location>
</feature>
<comment type="caution">
    <text evidence="3">The sequence shown here is derived from an EMBL/GenBank/DDBJ whole genome shotgun (WGS) entry which is preliminary data.</text>
</comment>
<accession>A0A0W0C7M8</accession>
<evidence type="ECO:0000256" key="1">
    <source>
        <dbReference type="SAM" id="MobiDB-lite"/>
    </source>
</evidence>
<evidence type="ECO:0000259" key="2">
    <source>
        <dbReference type="Pfam" id="PF10354"/>
    </source>
</evidence>
<dbReference type="GO" id="GO:0005730">
    <property type="term" value="C:nucleolus"/>
    <property type="evidence" value="ECO:0007669"/>
    <property type="project" value="EnsemblFungi"/>
</dbReference>
<gene>
    <name evidence="3" type="ORF">AO440_001593</name>
</gene>
<dbReference type="PANTHER" id="PTHR11538">
    <property type="entry name" value="PHENYLALANYL-TRNA SYNTHETASE"/>
    <property type="match status" value="1"/>
</dbReference>
<evidence type="ECO:0000313" key="4">
    <source>
        <dbReference type="Proteomes" id="UP000054886"/>
    </source>
</evidence>
<feature type="region of interest" description="Disordered" evidence="1">
    <location>
        <begin position="277"/>
        <end position="300"/>
    </location>
</feature>
<dbReference type="EMBL" id="LLZZ01000107">
    <property type="protein sequence ID" value="KTB07601.1"/>
    <property type="molecule type" value="Genomic_DNA"/>
</dbReference>
<protein>
    <submittedName>
        <fullName evidence="3">25S rRNA (Uridine(2634)-N(3))-methyltransferase</fullName>
    </submittedName>
</protein>
<dbReference type="VEuPathDB" id="FungiDB:GW608_G02497"/>